<keyword evidence="1" id="KW-0472">Membrane</keyword>
<keyword evidence="1" id="KW-1133">Transmembrane helix</keyword>
<feature type="transmembrane region" description="Helical" evidence="1">
    <location>
        <begin position="7"/>
        <end position="26"/>
    </location>
</feature>
<comment type="caution">
    <text evidence="2">The sequence shown here is derived from an EMBL/GenBank/DDBJ whole genome shotgun (WGS) entry which is preliminary data.</text>
</comment>
<organism evidence="2 3">
    <name type="scientific">Mucilaginibacter gynuensis</name>
    <dbReference type="NCBI Taxonomy" id="1302236"/>
    <lineage>
        <taxon>Bacteria</taxon>
        <taxon>Pseudomonadati</taxon>
        <taxon>Bacteroidota</taxon>
        <taxon>Sphingobacteriia</taxon>
        <taxon>Sphingobacteriales</taxon>
        <taxon>Sphingobacteriaceae</taxon>
        <taxon>Mucilaginibacter</taxon>
    </lineage>
</organism>
<name>A0ABP8H490_9SPHI</name>
<gene>
    <name evidence="2" type="ORF">GCM10023149_41280</name>
</gene>
<keyword evidence="1" id="KW-0812">Transmembrane</keyword>
<evidence type="ECO:0000313" key="2">
    <source>
        <dbReference type="EMBL" id="GAA4334114.1"/>
    </source>
</evidence>
<reference evidence="3" key="1">
    <citation type="journal article" date="2019" name="Int. J. Syst. Evol. Microbiol.">
        <title>The Global Catalogue of Microorganisms (GCM) 10K type strain sequencing project: providing services to taxonomists for standard genome sequencing and annotation.</title>
        <authorList>
            <consortium name="The Broad Institute Genomics Platform"/>
            <consortium name="The Broad Institute Genome Sequencing Center for Infectious Disease"/>
            <person name="Wu L."/>
            <person name="Ma J."/>
        </authorList>
    </citation>
    <scope>NUCLEOTIDE SEQUENCE [LARGE SCALE GENOMIC DNA]</scope>
    <source>
        <strain evidence="3">JCM 17705</strain>
    </source>
</reference>
<protein>
    <submittedName>
        <fullName evidence="2">Uncharacterized protein</fullName>
    </submittedName>
</protein>
<evidence type="ECO:0000313" key="3">
    <source>
        <dbReference type="Proteomes" id="UP001500582"/>
    </source>
</evidence>
<evidence type="ECO:0000256" key="1">
    <source>
        <dbReference type="SAM" id="Phobius"/>
    </source>
</evidence>
<sequence>MLTKNSMIFRDCLYALLVAIILWPTSDLKMELWMKIVVVVIAVAQRIWQHVNYYKLTGKIY</sequence>
<proteinExistence type="predicted"/>
<keyword evidence="3" id="KW-1185">Reference proteome</keyword>
<dbReference type="Proteomes" id="UP001500582">
    <property type="component" value="Unassembled WGS sequence"/>
</dbReference>
<dbReference type="RefSeq" id="WP_345213075.1">
    <property type="nucleotide sequence ID" value="NZ_BAABFT010000014.1"/>
</dbReference>
<dbReference type="EMBL" id="BAABFT010000014">
    <property type="protein sequence ID" value="GAA4334114.1"/>
    <property type="molecule type" value="Genomic_DNA"/>
</dbReference>
<accession>A0ABP8H490</accession>